<name>A0ABW3A0D4_9ACTN</name>
<feature type="non-terminal residue" evidence="1">
    <location>
        <position position="53"/>
    </location>
</feature>
<organism evidence="1 2">
    <name type="scientific">Micromonospora azadirachtae</name>
    <dbReference type="NCBI Taxonomy" id="1970735"/>
    <lineage>
        <taxon>Bacteria</taxon>
        <taxon>Bacillati</taxon>
        <taxon>Actinomycetota</taxon>
        <taxon>Actinomycetes</taxon>
        <taxon>Micromonosporales</taxon>
        <taxon>Micromonosporaceae</taxon>
        <taxon>Micromonospora</taxon>
    </lineage>
</organism>
<protein>
    <submittedName>
        <fullName evidence="1">Methylmalonyl Co-A mutase-associated GTPase MeaB</fullName>
    </submittedName>
</protein>
<reference evidence="2" key="1">
    <citation type="journal article" date="2019" name="Int. J. Syst. Evol. Microbiol.">
        <title>The Global Catalogue of Microorganisms (GCM) 10K type strain sequencing project: providing services to taxonomists for standard genome sequencing and annotation.</title>
        <authorList>
            <consortium name="The Broad Institute Genomics Platform"/>
            <consortium name="The Broad Institute Genome Sequencing Center for Infectious Disease"/>
            <person name="Wu L."/>
            <person name="Ma J."/>
        </authorList>
    </citation>
    <scope>NUCLEOTIDE SEQUENCE [LARGE SCALE GENOMIC DNA]</scope>
    <source>
        <strain evidence="2">JCM 32148</strain>
    </source>
</reference>
<dbReference type="EMBL" id="JBHTHM010000275">
    <property type="protein sequence ID" value="MFD0783964.1"/>
    <property type="molecule type" value="Genomic_DNA"/>
</dbReference>
<dbReference type="Proteomes" id="UP001597053">
    <property type="component" value="Unassembled WGS sequence"/>
</dbReference>
<evidence type="ECO:0000313" key="1">
    <source>
        <dbReference type="EMBL" id="MFD0783964.1"/>
    </source>
</evidence>
<sequence>MSGTIENVPAATTASVRRSRDVPMLVERARAGDHRAVARLITLVENGDDLLRD</sequence>
<keyword evidence="2" id="KW-1185">Reference proteome</keyword>
<evidence type="ECO:0000313" key="2">
    <source>
        <dbReference type="Proteomes" id="UP001597053"/>
    </source>
</evidence>
<comment type="caution">
    <text evidence="1">The sequence shown here is derived from an EMBL/GenBank/DDBJ whole genome shotgun (WGS) entry which is preliminary data.</text>
</comment>
<proteinExistence type="predicted"/>
<accession>A0ABW3A0D4</accession>
<dbReference type="Gene3D" id="1.20.5.170">
    <property type="match status" value="1"/>
</dbReference>
<gene>
    <name evidence="1" type="ORF">ACFQZ8_08555</name>
</gene>